<dbReference type="EMBL" id="JAIXMP010000003">
    <property type="protein sequence ID" value="KAI9275958.1"/>
    <property type="molecule type" value="Genomic_DNA"/>
</dbReference>
<proteinExistence type="predicted"/>
<reference evidence="1" key="2">
    <citation type="submission" date="2023-02" db="EMBL/GenBank/DDBJ databases">
        <authorList>
            <consortium name="DOE Joint Genome Institute"/>
            <person name="Mondo S.J."/>
            <person name="Chang Y."/>
            <person name="Wang Y."/>
            <person name="Ahrendt S."/>
            <person name="Andreopoulos W."/>
            <person name="Barry K."/>
            <person name="Beard J."/>
            <person name="Benny G.L."/>
            <person name="Blankenship S."/>
            <person name="Bonito G."/>
            <person name="Cuomo C."/>
            <person name="Desiro A."/>
            <person name="Gervers K.A."/>
            <person name="Hundley H."/>
            <person name="Kuo A."/>
            <person name="LaButti K."/>
            <person name="Lang B.F."/>
            <person name="Lipzen A."/>
            <person name="O'Donnell K."/>
            <person name="Pangilinan J."/>
            <person name="Reynolds N."/>
            <person name="Sandor L."/>
            <person name="Smith M.W."/>
            <person name="Tsang A."/>
            <person name="Grigoriev I.V."/>
            <person name="Stajich J.E."/>
            <person name="Spatafora J.W."/>
        </authorList>
    </citation>
    <scope>NUCLEOTIDE SEQUENCE</scope>
    <source>
        <strain evidence="1">RSA 2281</strain>
    </source>
</reference>
<evidence type="ECO:0000313" key="2">
    <source>
        <dbReference type="Proteomes" id="UP001209540"/>
    </source>
</evidence>
<organism evidence="1 2">
    <name type="scientific">Phascolomyces articulosus</name>
    <dbReference type="NCBI Taxonomy" id="60185"/>
    <lineage>
        <taxon>Eukaryota</taxon>
        <taxon>Fungi</taxon>
        <taxon>Fungi incertae sedis</taxon>
        <taxon>Mucoromycota</taxon>
        <taxon>Mucoromycotina</taxon>
        <taxon>Mucoromycetes</taxon>
        <taxon>Mucorales</taxon>
        <taxon>Lichtheimiaceae</taxon>
        <taxon>Phascolomyces</taxon>
    </lineage>
</organism>
<evidence type="ECO:0000313" key="1">
    <source>
        <dbReference type="EMBL" id="KAI9275958.1"/>
    </source>
</evidence>
<keyword evidence="2" id="KW-1185">Reference proteome</keyword>
<sequence>MKRATLKTKSDDFDIACHWAQITLDDLWKKVNEQESNPKHDPEVYWLKTSIINALELYYCDFLKKDVKLEARILHRVWWIVYLCFDNDSRITVTSNKTINELELKCPKTMEDNMLLRMVRIYPGIQHDLMTCDFNISAMSSTYKSSEY</sequence>
<comment type="caution">
    <text evidence="1">The sequence shown here is derived from an EMBL/GenBank/DDBJ whole genome shotgun (WGS) entry which is preliminary data.</text>
</comment>
<accession>A0AAD5KMM9</accession>
<dbReference type="AlphaFoldDB" id="A0AAD5KMM9"/>
<dbReference type="Proteomes" id="UP001209540">
    <property type="component" value="Unassembled WGS sequence"/>
</dbReference>
<reference evidence="1" key="1">
    <citation type="journal article" date="2022" name="IScience">
        <title>Evolution of zygomycete secretomes and the origins of terrestrial fungal ecologies.</title>
        <authorList>
            <person name="Chang Y."/>
            <person name="Wang Y."/>
            <person name="Mondo S."/>
            <person name="Ahrendt S."/>
            <person name="Andreopoulos W."/>
            <person name="Barry K."/>
            <person name="Beard J."/>
            <person name="Benny G.L."/>
            <person name="Blankenship S."/>
            <person name="Bonito G."/>
            <person name="Cuomo C."/>
            <person name="Desiro A."/>
            <person name="Gervers K.A."/>
            <person name="Hundley H."/>
            <person name="Kuo A."/>
            <person name="LaButti K."/>
            <person name="Lang B.F."/>
            <person name="Lipzen A."/>
            <person name="O'Donnell K."/>
            <person name="Pangilinan J."/>
            <person name="Reynolds N."/>
            <person name="Sandor L."/>
            <person name="Smith M.E."/>
            <person name="Tsang A."/>
            <person name="Grigoriev I.V."/>
            <person name="Stajich J.E."/>
            <person name="Spatafora J.W."/>
        </authorList>
    </citation>
    <scope>NUCLEOTIDE SEQUENCE</scope>
    <source>
        <strain evidence="1">RSA 2281</strain>
    </source>
</reference>
<gene>
    <name evidence="1" type="ORF">BDA99DRAFT_532903</name>
</gene>
<name>A0AAD5KMM9_9FUNG</name>
<protein>
    <submittedName>
        <fullName evidence="1">Uncharacterized protein</fullName>
    </submittedName>
</protein>